<evidence type="ECO:0000256" key="3">
    <source>
        <dbReference type="ARBA" id="ARBA00022840"/>
    </source>
</evidence>
<sequence>MSDSFFIVAVDFGTSYSGYCFCVQSNLDDVRMVYWGHEVGLKTSKTPTCVLLDEHGEFLKFGYEAVMTYTRMGRGESARKLYFNNFKMQLYNKEINRDLMVTAANGRPFRAMKVFSESLRYLKDHALSTIGEHTSGKEFIASDVTWVLTVPAIWTAAAKQFMREAAVQAGLVSDFHSNQLIVALEPEAASVWCKHLPSEGFVAEGASQDNRLEQSPGTQYVVVDCGGGTIDITVHEVLESGSLKELLKASGGDMGGETVTKKYLSFLRDLFTPETWDQYEKENPSEVQKMIYDFTVQKCVGEDGDIFIQCPYNLAMLAGSKQDMSRYFQGVQGVFWLDGTFKVTYSKLRSFFEESVQKVTILIQNITSNPEINVEFILLVGGYASCKILQKKIREHFSSRCKVLCPVDAQLAIVKGAVLFGNDPKIMASRVSALTYGIDIARSFDESKHKKEKRRVNKKGDYVYCEDIFLTMVQNGQSVNCDEVSHYDYYPIDDDQTAMRFRFYSTERLNPMYVDECGVKKIGSFVVPMPDTTQGRQRRVRVDIKFGSTEIQAAATDLTSNETRSIRLDFLTK</sequence>
<dbReference type="Gene3D" id="3.30.420.40">
    <property type="match status" value="1"/>
</dbReference>
<organism evidence="4 5">
    <name type="scientific">Scleropages formosus</name>
    <name type="common">Asian bonytongue</name>
    <name type="synonym">Osteoglossum formosum</name>
    <dbReference type="NCBI Taxonomy" id="113540"/>
    <lineage>
        <taxon>Eukaryota</taxon>
        <taxon>Metazoa</taxon>
        <taxon>Chordata</taxon>
        <taxon>Craniata</taxon>
        <taxon>Vertebrata</taxon>
        <taxon>Euteleostomi</taxon>
        <taxon>Actinopterygii</taxon>
        <taxon>Neopterygii</taxon>
        <taxon>Teleostei</taxon>
        <taxon>Osteoglossocephala</taxon>
        <taxon>Osteoglossomorpha</taxon>
        <taxon>Osteoglossiformes</taxon>
        <taxon>Osteoglossidae</taxon>
        <taxon>Scleropages</taxon>
    </lineage>
</organism>
<comment type="similarity">
    <text evidence="1">Belongs to the heat shock protein 70 family.</text>
</comment>
<dbReference type="InterPro" id="IPR013126">
    <property type="entry name" value="Hsp_70_fam"/>
</dbReference>
<dbReference type="PANTHER" id="PTHR14187">
    <property type="entry name" value="ALPHA KINASE/ELONGATION FACTOR 2 KINASE"/>
    <property type="match status" value="1"/>
</dbReference>
<evidence type="ECO:0000256" key="1">
    <source>
        <dbReference type="ARBA" id="ARBA00007381"/>
    </source>
</evidence>
<dbReference type="AlphaFoldDB" id="A0A0P7TZC0"/>
<keyword evidence="4" id="KW-0346">Stress response</keyword>
<comment type="caution">
    <text evidence="4">The sequence shown here is derived from an EMBL/GenBank/DDBJ whole genome shotgun (WGS) entry which is preliminary data.</text>
</comment>
<dbReference type="Proteomes" id="UP000034805">
    <property type="component" value="Unassembled WGS sequence"/>
</dbReference>
<dbReference type="InterPro" id="IPR043129">
    <property type="entry name" value="ATPase_NBD"/>
</dbReference>
<proteinExistence type="inferred from homology"/>
<dbReference type="Pfam" id="PF00012">
    <property type="entry name" value="HSP70"/>
    <property type="match status" value="1"/>
</dbReference>
<dbReference type="STRING" id="113540.ENSSFOP00015012050"/>
<dbReference type="EMBL" id="JARO02012085">
    <property type="protein sequence ID" value="KPP59475.1"/>
    <property type="molecule type" value="Genomic_DNA"/>
</dbReference>
<protein>
    <submittedName>
        <fullName evidence="4">Heat shock 70 kDa protein 12A-like</fullName>
    </submittedName>
</protein>
<keyword evidence="2" id="KW-0547">Nucleotide-binding</keyword>
<evidence type="ECO:0000313" key="4">
    <source>
        <dbReference type="EMBL" id="KPP59475.1"/>
    </source>
</evidence>
<keyword evidence="3" id="KW-0067">ATP-binding</keyword>
<gene>
    <name evidence="4" type="ORF">Z043_122602</name>
</gene>
<accession>A0A0P7TZC0</accession>
<dbReference type="GO" id="GO:0140662">
    <property type="term" value="F:ATP-dependent protein folding chaperone"/>
    <property type="evidence" value="ECO:0007669"/>
    <property type="project" value="InterPro"/>
</dbReference>
<evidence type="ECO:0000313" key="5">
    <source>
        <dbReference type="Proteomes" id="UP000034805"/>
    </source>
</evidence>
<dbReference type="SUPFAM" id="SSF53067">
    <property type="entry name" value="Actin-like ATPase domain"/>
    <property type="match status" value="2"/>
</dbReference>
<dbReference type="CDD" id="cd10229">
    <property type="entry name" value="ASKHA_NBD_HSP70_HSPA12"/>
    <property type="match status" value="1"/>
</dbReference>
<dbReference type="GO" id="GO:0005524">
    <property type="term" value="F:ATP binding"/>
    <property type="evidence" value="ECO:0007669"/>
    <property type="project" value="UniProtKB-KW"/>
</dbReference>
<reference evidence="4 5" key="1">
    <citation type="submission" date="2015-08" db="EMBL/GenBank/DDBJ databases">
        <title>The genome of the Asian arowana (Scleropages formosus).</title>
        <authorList>
            <person name="Tan M.H."/>
            <person name="Gan H.M."/>
            <person name="Croft L.J."/>
            <person name="Austin C.M."/>
        </authorList>
    </citation>
    <scope>NUCLEOTIDE SEQUENCE [LARGE SCALE GENOMIC DNA]</scope>
    <source>
        <strain evidence="4">Aro1</strain>
    </source>
</reference>
<dbReference type="PANTHER" id="PTHR14187:SF5">
    <property type="entry name" value="HEAT SHOCK 70 KDA PROTEIN 12A"/>
    <property type="match status" value="1"/>
</dbReference>
<name>A0A0P7TZC0_SCLFO</name>
<evidence type="ECO:0000256" key="2">
    <source>
        <dbReference type="ARBA" id="ARBA00022741"/>
    </source>
</evidence>